<dbReference type="InParanoid" id="G4ZFI2"/>
<accession>G4ZFI2</accession>
<dbReference type="Proteomes" id="UP000002640">
    <property type="component" value="Unassembled WGS sequence"/>
</dbReference>
<evidence type="ECO:0000256" key="1">
    <source>
        <dbReference type="SAM" id="Coils"/>
    </source>
</evidence>
<keyword evidence="3" id="KW-1185">Reference proteome</keyword>
<feature type="coiled-coil region" evidence="1">
    <location>
        <begin position="45"/>
        <end position="72"/>
    </location>
</feature>
<proteinExistence type="predicted"/>
<keyword evidence="1" id="KW-0175">Coiled coil</keyword>
<dbReference type="AlphaFoldDB" id="G4ZFI2"/>
<gene>
    <name evidence="2" type="ORF">PHYSODRAFT_331464</name>
</gene>
<evidence type="ECO:0000313" key="3">
    <source>
        <dbReference type="Proteomes" id="UP000002640"/>
    </source>
</evidence>
<dbReference type="RefSeq" id="XP_009526556.1">
    <property type="nucleotide sequence ID" value="XM_009528261.1"/>
</dbReference>
<organism evidence="2 3">
    <name type="scientific">Phytophthora sojae (strain P6497)</name>
    <name type="common">Soybean stem and root rot agent</name>
    <name type="synonym">Phytophthora megasperma f. sp. glycines</name>
    <dbReference type="NCBI Taxonomy" id="1094619"/>
    <lineage>
        <taxon>Eukaryota</taxon>
        <taxon>Sar</taxon>
        <taxon>Stramenopiles</taxon>
        <taxon>Oomycota</taxon>
        <taxon>Peronosporomycetes</taxon>
        <taxon>Peronosporales</taxon>
        <taxon>Peronosporaceae</taxon>
        <taxon>Phytophthora</taxon>
    </lineage>
</organism>
<name>G4ZFI2_PHYSP</name>
<reference evidence="2 3" key="1">
    <citation type="journal article" date="2006" name="Science">
        <title>Phytophthora genome sequences uncover evolutionary origins and mechanisms of pathogenesis.</title>
        <authorList>
            <person name="Tyler B.M."/>
            <person name="Tripathy S."/>
            <person name="Zhang X."/>
            <person name="Dehal P."/>
            <person name="Jiang R.H."/>
            <person name="Aerts A."/>
            <person name="Arredondo F.D."/>
            <person name="Baxter L."/>
            <person name="Bensasson D."/>
            <person name="Beynon J.L."/>
            <person name="Chapman J."/>
            <person name="Damasceno C.M."/>
            <person name="Dorrance A.E."/>
            <person name="Dou D."/>
            <person name="Dickerman A.W."/>
            <person name="Dubchak I.L."/>
            <person name="Garbelotto M."/>
            <person name="Gijzen M."/>
            <person name="Gordon S.G."/>
            <person name="Govers F."/>
            <person name="Grunwald N.J."/>
            <person name="Huang W."/>
            <person name="Ivors K.L."/>
            <person name="Jones R.W."/>
            <person name="Kamoun S."/>
            <person name="Krampis K."/>
            <person name="Lamour K.H."/>
            <person name="Lee M.K."/>
            <person name="McDonald W.H."/>
            <person name="Medina M."/>
            <person name="Meijer H.J."/>
            <person name="Nordberg E.K."/>
            <person name="Maclean D.J."/>
            <person name="Ospina-Giraldo M.D."/>
            <person name="Morris P.F."/>
            <person name="Phuntumart V."/>
            <person name="Putnam N.H."/>
            <person name="Rash S."/>
            <person name="Rose J.K."/>
            <person name="Sakihama Y."/>
            <person name="Salamov A.A."/>
            <person name="Savidor A."/>
            <person name="Scheuring C.F."/>
            <person name="Smith B.M."/>
            <person name="Sobral B.W."/>
            <person name="Terry A."/>
            <person name="Torto-Alalibo T.A."/>
            <person name="Win J."/>
            <person name="Xu Z."/>
            <person name="Zhang H."/>
            <person name="Grigoriev I.V."/>
            <person name="Rokhsar D.S."/>
            <person name="Boore J.L."/>
        </authorList>
    </citation>
    <scope>NUCLEOTIDE SEQUENCE [LARGE SCALE GENOMIC DNA]</scope>
    <source>
        <strain evidence="2 3">P6497</strain>
    </source>
</reference>
<protein>
    <submittedName>
        <fullName evidence="2">Uncharacterized protein</fullName>
    </submittedName>
</protein>
<dbReference type="KEGG" id="psoj:PHYSODRAFT_331464"/>
<dbReference type="EMBL" id="JH159154">
    <property type="protein sequence ID" value="EGZ17498.1"/>
    <property type="molecule type" value="Genomic_DNA"/>
</dbReference>
<evidence type="ECO:0000313" key="2">
    <source>
        <dbReference type="EMBL" id="EGZ17498.1"/>
    </source>
</evidence>
<dbReference type="GeneID" id="20646295"/>
<sequence>MEDDLLYYYNVTRPEAKKKKTTKLDWGTRKGQKLNPLDRAIGLVLTKVQQEAKQKQDDVSQLKREIEEQQQEGVIYDIQLREKSNELEALKNMTELGAKAQQDVVKFESFQLFGSAEAAITKSCGVIKNGQEKSEGCLETAARNGEEAASGAI</sequence>